<feature type="domain" description="PII-uridylyltransferase/Glutamine-synthetase adenylyltransferase" evidence="9">
    <location>
        <begin position="791"/>
        <end position="873"/>
    </location>
</feature>
<keyword evidence="5 7" id="KW-0460">Magnesium</keyword>
<comment type="similarity">
    <text evidence="7">Belongs to the GlnE family.</text>
</comment>
<dbReference type="HAMAP" id="MF_00802">
    <property type="entry name" value="GlnE"/>
    <property type="match status" value="1"/>
</dbReference>
<proteinExistence type="inferred from homology"/>
<gene>
    <name evidence="7 10" type="primary">glnE</name>
    <name evidence="10" type="ORF">ACFQ1Z_05705</name>
</gene>
<evidence type="ECO:0000256" key="6">
    <source>
        <dbReference type="ARBA" id="ARBA00023268"/>
    </source>
</evidence>
<feature type="domain" description="Glutamate-ammonia ligase adenylyltransferase repeated" evidence="8">
    <location>
        <begin position="533"/>
        <end position="766"/>
    </location>
</feature>
<dbReference type="Proteomes" id="UP001597128">
    <property type="component" value="Unassembled WGS sequence"/>
</dbReference>
<comment type="catalytic activity">
    <reaction evidence="7">
        <text>[glutamine synthetase]-L-tyrosine + ATP = [glutamine synthetase]-O(4)-(5'-adenylyl)-L-tyrosine + diphosphate</text>
        <dbReference type="Rhea" id="RHEA:18589"/>
        <dbReference type="Rhea" id="RHEA-COMP:10660"/>
        <dbReference type="Rhea" id="RHEA-COMP:10661"/>
        <dbReference type="ChEBI" id="CHEBI:30616"/>
        <dbReference type="ChEBI" id="CHEBI:33019"/>
        <dbReference type="ChEBI" id="CHEBI:46858"/>
        <dbReference type="ChEBI" id="CHEBI:83624"/>
        <dbReference type="EC" id="2.7.7.42"/>
    </reaction>
</comment>
<name>A0ABW3F3N7_9PROT</name>
<evidence type="ECO:0000256" key="2">
    <source>
        <dbReference type="ARBA" id="ARBA00022695"/>
    </source>
</evidence>
<evidence type="ECO:0000259" key="9">
    <source>
        <dbReference type="Pfam" id="PF08335"/>
    </source>
</evidence>
<comment type="function">
    <text evidence="7">Involved in the regulation of glutamine synthetase GlnA, a key enzyme in the process to assimilate ammonia. When cellular nitrogen levels are high, the C-terminal adenylyl transferase (AT) inactivates GlnA by covalent transfer of an adenylyl group from ATP to specific tyrosine residue of GlnA, thus reducing its activity. Conversely, when nitrogen levels are low, the N-terminal adenylyl removase (AR) activates GlnA by removing the adenylyl group by phosphorolysis, increasing its activity. The regulatory region of GlnE binds the signal transduction protein PII (GlnB) which indicates the nitrogen status of the cell.</text>
</comment>
<feature type="region of interest" description="Adenylyl removase" evidence="7">
    <location>
        <begin position="1"/>
        <end position="422"/>
    </location>
</feature>
<organism evidence="10 11">
    <name type="scientific">Methylophilus luteus</name>
    <dbReference type="NCBI Taxonomy" id="640108"/>
    <lineage>
        <taxon>Bacteria</taxon>
        <taxon>Pseudomonadati</taxon>
        <taxon>Pseudomonadota</taxon>
        <taxon>Betaproteobacteria</taxon>
        <taxon>Nitrosomonadales</taxon>
        <taxon>Methylophilaceae</taxon>
        <taxon>Methylophilus</taxon>
    </lineage>
</organism>
<evidence type="ECO:0000256" key="3">
    <source>
        <dbReference type="ARBA" id="ARBA00022741"/>
    </source>
</evidence>
<dbReference type="InterPro" id="IPR023057">
    <property type="entry name" value="GlnE"/>
</dbReference>
<feature type="domain" description="Glutamate-ammonia ligase adenylyltransferase repeated" evidence="8">
    <location>
        <begin position="21"/>
        <end position="256"/>
    </location>
</feature>
<dbReference type="InterPro" id="IPR013546">
    <property type="entry name" value="PII_UdlTrfase/GS_AdlTrfase"/>
</dbReference>
<dbReference type="Gene3D" id="1.20.120.330">
    <property type="entry name" value="Nucleotidyltransferases domain 2"/>
    <property type="match status" value="2"/>
</dbReference>
<feature type="domain" description="PII-uridylyltransferase/Glutamine-synthetase adenylyltransferase" evidence="9">
    <location>
        <begin position="285"/>
        <end position="417"/>
    </location>
</feature>
<comment type="catalytic activity">
    <reaction evidence="7">
        <text>[glutamine synthetase]-O(4)-(5'-adenylyl)-L-tyrosine + phosphate = [glutamine synthetase]-L-tyrosine + ADP</text>
        <dbReference type="Rhea" id="RHEA:43716"/>
        <dbReference type="Rhea" id="RHEA-COMP:10660"/>
        <dbReference type="Rhea" id="RHEA-COMP:10661"/>
        <dbReference type="ChEBI" id="CHEBI:43474"/>
        <dbReference type="ChEBI" id="CHEBI:46858"/>
        <dbReference type="ChEBI" id="CHEBI:83624"/>
        <dbReference type="ChEBI" id="CHEBI:456216"/>
        <dbReference type="EC" id="2.7.7.89"/>
    </reaction>
</comment>
<keyword evidence="4 7" id="KW-0067">ATP-binding</keyword>
<dbReference type="PANTHER" id="PTHR30621">
    <property type="entry name" value="GLUTAMINE SYNTHETASE ADENYLYLTRANSFERASE"/>
    <property type="match status" value="1"/>
</dbReference>
<keyword evidence="2 7" id="KW-0548">Nucleotidyltransferase</keyword>
<dbReference type="Pfam" id="PF03710">
    <property type="entry name" value="GlnE"/>
    <property type="match status" value="2"/>
</dbReference>
<evidence type="ECO:0000256" key="7">
    <source>
        <dbReference type="HAMAP-Rule" id="MF_00802"/>
    </source>
</evidence>
<feature type="region of interest" description="Adenylyl transferase" evidence="7">
    <location>
        <begin position="431"/>
        <end position="906"/>
    </location>
</feature>
<keyword evidence="3 7" id="KW-0547">Nucleotide-binding</keyword>
<evidence type="ECO:0000256" key="1">
    <source>
        <dbReference type="ARBA" id="ARBA00022679"/>
    </source>
</evidence>
<reference evidence="11" key="1">
    <citation type="journal article" date="2019" name="Int. J. Syst. Evol. Microbiol.">
        <title>The Global Catalogue of Microorganisms (GCM) 10K type strain sequencing project: providing services to taxonomists for standard genome sequencing and annotation.</title>
        <authorList>
            <consortium name="The Broad Institute Genomics Platform"/>
            <consortium name="The Broad Institute Genome Sequencing Center for Infectious Disease"/>
            <person name="Wu L."/>
            <person name="Ma J."/>
        </authorList>
    </citation>
    <scope>NUCLEOTIDE SEQUENCE [LARGE SCALE GENOMIC DNA]</scope>
    <source>
        <strain evidence="11">CCUG 58412</strain>
    </source>
</reference>
<sequence length="906" mass="102821">MQQLDQILTEKQVPSTEAAYLQHAAECSPFFARFVTKNTDNLTDLLDNLYKTYKTDDVYALFSGEKYLAETVFLQHIRQTRQRLMAHMILRDLNGLADFAEVVEITSALAEAAITAAADFYHAELSKSYGTPRDAQGQAQQLIVVGMGKLGGRELNVSSDIDLIFAYEQEGETDGQKVISNQDFFTRLGKKLITALDDVTADGFVFRMDMRLRPFGSEGALVCNLDALEDYYQNYGREWERYAWIKGRVVYGPAEALTKLIRPFVFRKYLDFNAYASMRDLKTQIQRDVVQRRLSNNIKLGRGGIREVEFIAQVFQLIRGGQLPDLQIKPTLAVLARLAERGMLPQEDVAALQESYIYLRNLEHRLMYIDDQQTQDLPDSDTYRQYLLHMVGHADWPSFIAELNLHRDRVQRFFDDTFKDQQNNDLQQETAIWQGTIAAGEAEQWLEAQGYTRTADLVQMLKNTRTSQKIQQLPEQSRRRLDQLMPLLLREAVQQQSTVPDTALIRTLDLLESICRRASYLALLAEFPDALSLIVKLCAASPWIAQYVAAHPVLLDELLNKQTLFKRLDAAQLKAELTQHMAHLAGDVEAQMDAMRHFKHANVLKIAAQDLMTALPLEAISDDLSALAEVVLQVSLQTVWQNISFKHRDTPQFAVIGYGKLGGKELGYLSDLDIIFLYDDDADNAQEVYARYAQRLNTWFNTITNAGLLYETDLQLRPDGNSGLLVSSVAAFNDYQENKAWVWEHQAITRARFVAGEPAVGKQFERIRLAVLKTARQQADIQPQIIEMRQKMRAAHRFDAAKFDLKHEAGGIIDVEFMVQYLVLLHAAAYPVLTDNIGNIALLGVLAENGLIDACLAEQVQQSYRQYRAWIHASKLQGEPAKVDKALAEPLQQPVIQLWQTVFGQA</sequence>
<dbReference type="GO" id="GO:0047388">
    <property type="term" value="F:[glutamine synthetase]-adenylyl-L-tyrosine phosphorylase activity"/>
    <property type="evidence" value="ECO:0007669"/>
    <property type="project" value="UniProtKB-EC"/>
</dbReference>
<dbReference type="RefSeq" id="WP_379056282.1">
    <property type="nucleotide sequence ID" value="NZ_JBHTKB010000001.1"/>
</dbReference>
<dbReference type="SUPFAM" id="SSF81593">
    <property type="entry name" value="Nucleotidyltransferase substrate binding subunit/domain"/>
    <property type="match status" value="2"/>
</dbReference>
<evidence type="ECO:0000313" key="10">
    <source>
        <dbReference type="EMBL" id="MFD0913036.1"/>
    </source>
</evidence>
<keyword evidence="6 7" id="KW-0511">Multifunctional enzyme</keyword>
<evidence type="ECO:0000256" key="5">
    <source>
        <dbReference type="ARBA" id="ARBA00022842"/>
    </source>
</evidence>
<evidence type="ECO:0000313" key="11">
    <source>
        <dbReference type="Proteomes" id="UP001597128"/>
    </source>
</evidence>
<dbReference type="EC" id="2.7.7.89" evidence="7"/>
<comment type="cofactor">
    <cofactor evidence="7">
        <name>Mg(2+)</name>
        <dbReference type="ChEBI" id="CHEBI:18420"/>
    </cofactor>
</comment>
<evidence type="ECO:0000256" key="4">
    <source>
        <dbReference type="ARBA" id="ARBA00022840"/>
    </source>
</evidence>
<dbReference type="InterPro" id="IPR005190">
    <property type="entry name" value="GlnE_rpt_dom"/>
</dbReference>
<dbReference type="Gene3D" id="1.20.120.1510">
    <property type="match status" value="1"/>
</dbReference>
<dbReference type="Gene3D" id="3.30.460.10">
    <property type="entry name" value="Beta Polymerase, domain 2"/>
    <property type="match status" value="2"/>
</dbReference>
<keyword evidence="11" id="KW-1185">Reference proteome</keyword>
<dbReference type="Pfam" id="PF08335">
    <property type="entry name" value="GlnD_UR_UTase"/>
    <property type="match status" value="2"/>
</dbReference>
<dbReference type="CDD" id="cd05401">
    <property type="entry name" value="NT_GlnE_GlnD_like"/>
    <property type="match status" value="2"/>
</dbReference>
<keyword evidence="10" id="KW-0436">Ligase</keyword>
<dbReference type="EC" id="2.7.7.42" evidence="7"/>
<dbReference type="EMBL" id="JBHTKB010000001">
    <property type="protein sequence ID" value="MFD0913036.1"/>
    <property type="molecule type" value="Genomic_DNA"/>
</dbReference>
<dbReference type="NCBIfam" id="NF008292">
    <property type="entry name" value="PRK11072.1"/>
    <property type="match status" value="1"/>
</dbReference>
<dbReference type="InterPro" id="IPR043519">
    <property type="entry name" value="NT_sf"/>
</dbReference>
<accession>A0ABW3F3N7</accession>
<keyword evidence="1 7" id="KW-0808">Transferase</keyword>
<protein>
    <recommendedName>
        <fullName evidence="7">Bifunctional glutamine synthetase adenylyltransferase/adenylyl-removing enzyme</fullName>
    </recommendedName>
    <alternativeName>
        <fullName evidence="7">ATP:glutamine synthetase adenylyltransferase</fullName>
    </alternativeName>
    <alternativeName>
        <fullName evidence="7">ATase</fullName>
    </alternativeName>
    <domain>
        <recommendedName>
            <fullName evidence="7">Glutamine synthetase adenylyl-L-tyrosine phosphorylase</fullName>
            <ecNumber evidence="7">2.7.7.89</ecNumber>
        </recommendedName>
        <alternativeName>
            <fullName evidence="7">Adenylyl removase</fullName>
            <shortName evidence="7">AR</shortName>
            <shortName evidence="7">AT-N</shortName>
        </alternativeName>
    </domain>
    <domain>
        <recommendedName>
            <fullName evidence="7">Glutamine synthetase adenylyl transferase</fullName>
            <ecNumber evidence="7">2.7.7.42</ecNumber>
        </recommendedName>
        <alternativeName>
            <fullName evidence="7">Adenylyl transferase</fullName>
            <shortName evidence="7">AT</shortName>
            <shortName evidence="7">AT-C</shortName>
        </alternativeName>
    </domain>
</protein>
<dbReference type="SUPFAM" id="SSF81301">
    <property type="entry name" value="Nucleotidyltransferase"/>
    <property type="match status" value="2"/>
</dbReference>
<dbReference type="GO" id="GO:0008882">
    <property type="term" value="F:[glutamate-ammonia-ligase] adenylyltransferase activity"/>
    <property type="evidence" value="ECO:0007669"/>
    <property type="project" value="UniProtKB-EC"/>
</dbReference>
<comment type="caution">
    <text evidence="10">The sequence shown here is derived from an EMBL/GenBank/DDBJ whole genome shotgun (WGS) entry which is preliminary data.</text>
</comment>
<evidence type="ECO:0000259" key="8">
    <source>
        <dbReference type="Pfam" id="PF03710"/>
    </source>
</evidence>
<dbReference type="PANTHER" id="PTHR30621:SF0">
    <property type="entry name" value="BIFUNCTIONAL GLUTAMINE SYNTHETASE ADENYLYLTRANSFERASE_ADENYLYL-REMOVING ENZYME"/>
    <property type="match status" value="1"/>
</dbReference>
<dbReference type="GO" id="GO:0016874">
    <property type="term" value="F:ligase activity"/>
    <property type="evidence" value="ECO:0007669"/>
    <property type="project" value="UniProtKB-KW"/>
</dbReference>